<feature type="binding site" evidence="10">
    <location>
        <position position="76"/>
    </location>
    <ligand>
        <name>pyridoxal 5'-phosphate</name>
        <dbReference type="ChEBI" id="CHEBI:597326"/>
    </ligand>
</feature>
<dbReference type="GO" id="GO:0006535">
    <property type="term" value="P:cysteine biosynthetic process from serine"/>
    <property type="evidence" value="ECO:0007669"/>
    <property type="project" value="UniProtKB-UniRule"/>
</dbReference>
<evidence type="ECO:0000256" key="9">
    <source>
        <dbReference type="ARBA" id="ARBA00047931"/>
    </source>
</evidence>
<comment type="caution">
    <text evidence="14">The sequence shown here is derived from an EMBL/GenBank/DDBJ whole genome shotgun (WGS) entry which is preliminary data.</text>
</comment>
<dbReference type="PANTHER" id="PTHR10314">
    <property type="entry name" value="CYSTATHIONINE BETA-SYNTHASE"/>
    <property type="match status" value="1"/>
</dbReference>
<comment type="similarity">
    <text evidence="3 12">Belongs to the cysteine synthase/cystathionine beta-synthase family.</text>
</comment>
<dbReference type="GO" id="GO:0005737">
    <property type="term" value="C:cytoplasm"/>
    <property type="evidence" value="ECO:0007669"/>
    <property type="project" value="UniProtKB-ARBA"/>
</dbReference>
<evidence type="ECO:0000256" key="10">
    <source>
        <dbReference type="PIRSR" id="PIRSR605856-50"/>
    </source>
</evidence>
<evidence type="ECO:0000256" key="2">
    <source>
        <dbReference type="ARBA" id="ARBA00004962"/>
    </source>
</evidence>
<proteinExistence type="inferred from homology"/>
<gene>
    <name evidence="14" type="primary">cysK</name>
    <name evidence="14" type="ORF">IAB00_04320</name>
</gene>
<dbReference type="SUPFAM" id="SSF53686">
    <property type="entry name" value="Tryptophan synthase beta subunit-like PLP-dependent enzymes"/>
    <property type="match status" value="1"/>
</dbReference>
<evidence type="ECO:0000256" key="1">
    <source>
        <dbReference type="ARBA" id="ARBA00001933"/>
    </source>
</evidence>
<dbReference type="EMBL" id="DVMH01000022">
    <property type="protein sequence ID" value="HIU10458.1"/>
    <property type="molecule type" value="Genomic_DNA"/>
</dbReference>
<evidence type="ECO:0000256" key="3">
    <source>
        <dbReference type="ARBA" id="ARBA00007103"/>
    </source>
</evidence>
<keyword evidence="8 12" id="KW-0198">Cysteine biosynthesis</keyword>
<dbReference type="InterPro" id="IPR036052">
    <property type="entry name" value="TrpB-like_PALP_sf"/>
</dbReference>
<keyword evidence="5 12" id="KW-0028">Amino-acid biosynthesis</keyword>
<dbReference type="NCBIfam" id="TIGR01136">
    <property type="entry name" value="cysKM"/>
    <property type="match status" value="1"/>
</dbReference>
<organism evidence="14 15">
    <name type="scientific">Candidatus Avidehalobacter gallistercoris</name>
    <dbReference type="NCBI Taxonomy" id="2840694"/>
    <lineage>
        <taxon>Bacteria</taxon>
        <taxon>Bacillati</taxon>
        <taxon>Bacillota</taxon>
        <taxon>Clostridia</taxon>
        <taxon>Eubacteriales</taxon>
        <taxon>Peptococcaceae</taxon>
        <taxon>Peptococcaceae incertae sedis</taxon>
        <taxon>Candidatus Avidehalobacter</taxon>
    </lineage>
</organism>
<name>A0A9D1HM68_9FIRM</name>
<dbReference type="Gene3D" id="3.40.50.1100">
    <property type="match status" value="2"/>
</dbReference>
<dbReference type="InterPro" id="IPR050214">
    <property type="entry name" value="Cys_Synth/Cystath_Beta-Synth"/>
</dbReference>
<dbReference type="CDD" id="cd01561">
    <property type="entry name" value="CBS_like"/>
    <property type="match status" value="1"/>
</dbReference>
<keyword evidence="7 10" id="KW-0663">Pyridoxal phosphate</keyword>
<dbReference type="GO" id="GO:0004124">
    <property type="term" value="F:cysteine synthase activity"/>
    <property type="evidence" value="ECO:0007669"/>
    <property type="project" value="UniProtKB-UniRule"/>
</dbReference>
<accession>A0A9D1HM68</accession>
<keyword evidence="6 12" id="KW-0808">Transferase</keyword>
<reference evidence="14" key="1">
    <citation type="submission" date="2020-10" db="EMBL/GenBank/DDBJ databases">
        <authorList>
            <person name="Gilroy R."/>
        </authorList>
    </citation>
    <scope>NUCLEOTIDE SEQUENCE</scope>
    <source>
        <strain evidence="14">2830</strain>
    </source>
</reference>
<evidence type="ECO:0000256" key="11">
    <source>
        <dbReference type="PIRSR" id="PIRSR605856-51"/>
    </source>
</evidence>
<comment type="catalytic activity">
    <reaction evidence="9 12">
        <text>O-acetyl-L-serine + hydrogen sulfide = L-cysteine + acetate</text>
        <dbReference type="Rhea" id="RHEA:14829"/>
        <dbReference type="ChEBI" id="CHEBI:29919"/>
        <dbReference type="ChEBI" id="CHEBI:30089"/>
        <dbReference type="ChEBI" id="CHEBI:35235"/>
        <dbReference type="ChEBI" id="CHEBI:58340"/>
        <dbReference type="EC" id="2.5.1.47"/>
    </reaction>
</comment>
<dbReference type="FunFam" id="3.40.50.1100:FF:000067">
    <property type="entry name" value="Cysteine synthase"/>
    <property type="match status" value="1"/>
</dbReference>
<evidence type="ECO:0000256" key="4">
    <source>
        <dbReference type="ARBA" id="ARBA00012681"/>
    </source>
</evidence>
<dbReference type="InterPro" id="IPR001926">
    <property type="entry name" value="TrpB-like_PALP"/>
</dbReference>
<dbReference type="PROSITE" id="PS00901">
    <property type="entry name" value="CYS_SYNTHASE"/>
    <property type="match status" value="1"/>
</dbReference>
<evidence type="ECO:0000256" key="6">
    <source>
        <dbReference type="ARBA" id="ARBA00022679"/>
    </source>
</evidence>
<evidence type="ECO:0000256" key="8">
    <source>
        <dbReference type="ARBA" id="ARBA00023192"/>
    </source>
</evidence>
<evidence type="ECO:0000256" key="7">
    <source>
        <dbReference type="ARBA" id="ARBA00022898"/>
    </source>
</evidence>
<dbReference type="Pfam" id="PF00291">
    <property type="entry name" value="PALP"/>
    <property type="match status" value="1"/>
</dbReference>
<dbReference type="Proteomes" id="UP000824124">
    <property type="component" value="Unassembled WGS sequence"/>
</dbReference>
<dbReference type="InterPro" id="IPR005859">
    <property type="entry name" value="CysK"/>
</dbReference>
<evidence type="ECO:0000259" key="13">
    <source>
        <dbReference type="Pfam" id="PF00291"/>
    </source>
</evidence>
<feature type="binding site" evidence="10">
    <location>
        <begin position="180"/>
        <end position="184"/>
    </location>
    <ligand>
        <name>pyridoxal 5'-phosphate</name>
        <dbReference type="ChEBI" id="CHEBI:597326"/>
    </ligand>
</feature>
<dbReference type="NCBIfam" id="TIGR01139">
    <property type="entry name" value="cysK"/>
    <property type="match status" value="1"/>
</dbReference>
<feature type="modified residue" description="N6-(pyridoxal phosphate)lysine" evidence="11">
    <location>
        <position position="46"/>
    </location>
</feature>
<evidence type="ECO:0000313" key="15">
    <source>
        <dbReference type="Proteomes" id="UP000824124"/>
    </source>
</evidence>
<reference evidence="14" key="2">
    <citation type="journal article" date="2021" name="PeerJ">
        <title>Extensive microbial diversity within the chicken gut microbiome revealed by metagenomics and culture.</title>
        <authorList>
            <person name="Gilroy R."/>
            <person name="Ravi A."/>
            <person name="Getino M."/>
            <person name="Pursley I."/>
            <person name="Horton D.L."/>
            <person name="Alikhan N.F."/>
            <person name="Baker D."/>
            <person name="Gharbi K."/>
            <person name="Hall N."/>
            <person name="Watson M."/>
            <person name="Adriaenssens E.M."/>
            <person name="Foster-Nyarko E."/>
            <person name="Jarju S."/>
            <person name="Secka A."/>
            <person name="Antonio M."/>
            <person name="Oren A."/>
            <person name="Chaudhuri R.R."/>
            <person name="La Ragione R."/>
            <person name="Hildebrand F."/>
            <person name="Pallen M.J."/>
        </authorList>
    </citation>
    <scope>NUCLEOTIDE SEQUENCE</scope>
    <source>
        <strain evidence="14">2830</strain>
    </source>
</reference>
<sequence length="309" mass="32105">MTWAKSIDDLIGNTPLLELANFQRAHEIPATLLGKLECFNPAGSAKDRIAKAMLDDAEQQGLIKPGAVIIEPTSGNTGIGLAAVAGARGYKVLLTMPETMSMERRNLLKTYGAELVLTDGAKGMAGAIARAEELAANIPGSFIPRQFANPANPAAHFAATGPEIWQQTEGKVDIFVAGVGTGGTISGVGQYLKQQKPEVKIVAVEPAGSPVLSGGHAGPHELQGIGAGFVPQTLDTSIYDEVIAVADEDAFATGREIARREGLLVGISAGAAVWAAAKLAARPANRGKVIVALLTDTGERYLSSPMFAK</sequence>
<feature type="binding site" evidence="10">
    <location>
        <position position="268"/>
    </location>
    <ligand>
        <name>pyridoxal 5'-phosphate</name>
        <dbReference type="ChEBI" id="CHEBI:597326"/>
    </ligand>
</feature>
<evidence type="ECO:0000256" key="12">
    <source>
        <dbReference type="RuleBase" id="RU003985"/>
    </source>
</evidence>
<evidence type="ECO:0000256" key="5">
    <source>
        <dbReference type="ARBA" id="ARBA00022605"/>
    </source>
</evidence>
<dbReference type="InterPro" id="IPR001216">
    <property type="entry name" value="P-phosphate_BS"/>
</dbReference>
<dbReference type="AlphaFoldDB" id="A0A9D1HM68"/>
<comment type="cofactor">
    <cofactor evidence="1 10 12">
        <name>pyridoxal 5'-phosphate</name>
        <dbReference type="ChEBI" id="CHEBI:597326"/>
    </cofactor>
</comment>
<feature type="domain" description="Tryptophan synthase beta chain-like PALP" evidence="13">
    <location>
        <begin position="8"/>
        <end position="296"/>
    </location>
</feature>
<protein>
    <recommendedName>
        <fullName evidence="4 12">Cysteine synthase</fullName>
        <ecNumber evidence="4 12">2.5.1.47</ecNumber>
    </recommendedName>
</protein>
<dbReference type="InterPro" id="IPR005856">
    <property type="entry name" value="Cys_synth"/>
</dbReference>
<dbReference type="EC" id="2.5.1.47" evidence="4 12"/>
<comment type="pathway">
    <text evidence="2">Amino-acid biosynthesis; L-cysteine biosynthesis; L-cysteine from L-serine: step 2/2.</text>
</comment>
<evidence type="ECO:0000313" key="14">
    <source>
        <dbReference type="EMBL" id="HIU10458.1"/>
    </source>
</evidence>